<dbReference type="PRINTS" id="PR00992">
    <property type="entry name" value="ALARACEMASE"/>
</dbReference>
<dbReference type="Pfam" id="PF00842">
    <property type="entry name" value="Ala_racemase_C"/>
    <property type="match status" value="1"/>
</dbReference>
<dbReference type="InterPro" id="IPR001608">
    <property type="entry name" value="Ala_racemase_N"/>
</dbReference>
<reference evidence="7 8" key="1">
    <citation type="submission" date="2023-04" db="EMBL/GenBank/DDBJ databases">
        <title>Bacteria Genome Submission.</title>
        <authorList>
            <person name="Isaac P."/>
        </authorList>
    </citation>
    <scope>NUCLEOTIDE SEQUENCE [LARGE SCALE GENOMIC DNA]</scope>
    <source>
        <strain evidence="7 8">SampleS7P1</strain>
    </source>
</reference>
<organism evidence="7 8">
    <name type="scientific">Paraclostridium bifermentans</name>
    <name type="common">Clostridium bifermentans</name>
    <dbReference type="NCBI Taxonomy" id="1490"/>
    <lineage>
        <taxon>Bacteria</taxon>
        <taxon>Bacillati</taxon>
        <taxon>Bacillota</taxon>
        <taxon>Clostridia</taxon>
        <taxon>Peptostreptococcales</taxon>
        <taxon>Peptostreptococcaceae</taxon>
        <taxon>Paraclostridium</taxon>
    </lineage>
</organism>
<feature type="domain" description="Alanine racemase C-terminal" evidence="6">
    <location>
        <begin position="238"/>
        <end position="363"/>
    </location>
</feature>
<evidence type="ECO:0000256" key="2">
    <source>
        <dbReference type="ARBA" id="ARBA00022898"/>
    </source>
</evidence>
<keyword evidence="3 4" id="KW-0413">Isomerase</keyword>
<dbReference type="InterPro" id="IPR000821">
    <property type="entry name" value="Ala_racemase"/>
</dbReference>
<dbReference type="Proteomes" id="UP001239169">
    <property type="component" value="Chromosome"/>
</dbReference>
<sequence length="390" mass="44419">MNLTRETYLEIDLDIINKNICEIKKYISKNTKLAIVVKADAYGHGAVELCKNIDKENVDYICVAAISEAFELRENNIDLPILVMGYIPDNYLELAIEKNITITVFSTKQANIINGICKKKNIKGRIHIKIDTGFNRLGFKINESTIEDIKSIINLEHIFVEGIFSHLALKDKISDYEQFNKFKNILDEISKYKDIPIKHICDSIGMVAYEDFHLDMVRIGSSIYGYNSRKSNLNLCEAITFKSKIIQVKRLLKGEGVSYDYSYIANKDMNIGIIPCGYADGIPRCLSNKGYVYVNNKKCNIIGKICMDQMIIDISGINESDYEKDVVFYGKNGPNILEIGNLCDTNRNEILVLTSRRVDKVYLKNNKIIKSLNYIMGMINYDISKAVKRG</sequence>
<keyword evidence="5" id="KW-0694">RNA-binding</keyword>
<keyword evidence="2 4" id="KW-0663">Pyridoxal phosphate</keyword>
<evidence type="ECO:0000259" key="6">
    <source>
        <dbReference type="SMART" id="SM01005"/>
    </source>
</evidence>
<gene>
    <name evidence="7" type="primary">alr</name>
    <name evidence="7" type="ORF">QJS64_13515</name>
</gene>
<dbReference type="PANTHER" id="PTHR30511:SF0">
    <property type="entry name" value="ALANINE RACEMASE, CATABOLIC-RELATED"/>
    <property type="match status" value="1"/>
</dbReference>
<evidence type="ECO:0000313" key="8">
    <source>
        <dbReference type="Proteomes" id="UP001239169"/>
    </source>
</evidence>
<proteinExistence type="inferred from homology"/>
<feature type="binding site" evidence="4">
    <location>
        <position position="136"/>
    </location>
    <ligand>
        <name>substrate</name>
    </ligand>
</feature>
<dbReference type="NCBIfam" id="TIGR00492">
    <property type="entry name" value="alr"/>
    <property type="match status" value="1"/>
</dbReference>
<dbReference type="HAMAP" id="MF_01201">
    <property type="entry name" value="Ala_racemase"/>
    <property type="match status" value="1"/>
</dbReference>
<dbReference type="Gene3D" id="2.40.37.10">
    <property type="entry name" value="Lyase, Ornithine Decarboxylase, Chain A, domain 1"/>
    <property type="match status" value="1"/>
</dbReference>
<dbReference type="InterPro" id="IPR009006">
    <property type="entry name" value="Ala_racemase/Decarboxylase_C"/>
</dbReference>
<evidence type="ECO:0000313" key="7">
    <source>
        <dbReference type="EMBL" id="WGX75092.1"/>
    </source>
</evidence>
<feature type="active site" description="Proton acceptor; specific for D-alanine" evidence="4">
    <location>
        <position position="38"/>
    </location>
</feature>
<comment type="pathway">
    <text evidence="4">Amino-acid biosynthesis; D-alanine biosynthesis; D-alanine from L-alanine: step 1/1.</text>
</comment>
<evidence type="ECO:0000256" key="5">
    <source>
        <dbReference type="PROSITE-ProRule" id="PRU00182"/>
    </source>
</evidence>
<comment type="catalytic activity">
    <reaction evidence="4">
        <text>L-alanine = D-alanine</text>
        <dbReference type="Rhea" id="RHEA:20249"/>
        <dbReference type="ChEBI" id="CHEBI:57416"/>
        <dbReference type="ChEBI" id="CHEBI:57972"/>
        <dbReference type="EC" id="5.1.1.1"/>
    </reaction>
</comment>
<dbReference type="SMART" id="SM01005">
    <property type="entry name" value="Ala_racemase_C"/>
    <property type="match status" value="1"/>
</dbReference>
<feature type="binding site" evidence="4">
    <location>
        <position position="307"/>
    </location>
    <ligand>
        <name>substrate</name>
    </ligand>
</feature>
<keyword evidence="8" id="KW-1185">Reference proteome</keyword>
<accession>A0ABY8R2K5</accession>
<dbReference type="InterPro" id="IPR029066">
    <property type="entry name" value="PLP-binding_barrel"/>
</dbReference>
<comment type="similarity">
    <text evidence="4">Belongs to the alanine racemase family.</text>
</comment>
<dbReference type="PANTHER" id="PTHR30511">
    <property type="entry name" value="ALANINE RACEMASE"/>
    <property type="match status" value="1"/>
</dbReference>
<dbReference type="InterPro" id="IPR020622">
    <property type="entry name" value="Ala_racemase_pyridoxalP-BS"/>
</dbReference>
<feature type="active site" description="Proton acceptor; specific for L-alanine" evidence="4">
    <location>
        <position position="259"/>
    </location>
</feature>
<name>A0ABY8R2K5_PARBF</name>
<dbReference type="InterPro" id="IPR011079">
    <property type="entry name" value="Ala_racemase_C"/>
</dbReference>
<dbReference type="PROSITE" id="PS50889">
    <property type="entry name" value="S4"/>
    <property type="match status" value="1"/>
</dbReference>
<comment type="cofactor">
    <cofactor evidence="1 4">
        <name>pyridoxal 5'-phosphate</name>
        <dbReference type="ChEBI" id="CHEBI:597326"/>
    </cofactor>
</comment>
<evidence type="ECO:0000256" key="3">
    <source>
        <dbReference type="ARBA" id="ARBA00023235"/>
    </source>
</evidence>
<dbReference type="CDD" id="cd00430">
    <property type="entry name" value="PLPDE_III_AR"/>
    <property type="match status" value="1"/>
</dbReference>
<feature type="modified residue" description="N6-(pyridoxal phosphate)lysine" evidence="4">
    <location>
        <position position="38"/>
    </location>
</feature>
<dbReference type="EC" id="5.1.1.1" evidence="4"/>
<dbReference type="SUPFAM" id="SSF50621">
    <property type="entry name" value="Alanine racemase C-terminal domain-like"/>
    <property type="match status" value="1"/>
</dbReference>
<dbReference type="PROSITE" id="PS00395">
    <property type="entry name" value="ALANINE_RACEMASE"/>
    <property type="match status" value="1"/>
</dbReference>
<dbReference type="SUPFAM" id="SSF51419">
    <property type="entry name" value="PLP-binding barrel"/>
    <property type="match status" value="1"/>
</dbReference>
<dbReference type="EMBL" id="CP124685">
    <property type="protein sequence ID" value="WGX75092.1"/>
    <property type="molecule type" value="Genomic_DNA"/>
</dbReference>
<evidence type="ECO:0000256" key="1">
    <source>
        <dbReference type="ARBA" id="ARBA00001933"/>
    </source>
</evidence>
<evidence type="ECO:0000256" key="4">
    <source>
        <dbReference type="HAMAP-Rule" id="MF_01201"/>
    </source>
</evidence>
<dbReference type="Gene3D" id="3.20.20.10">
    <property type="entry name" value="Alanine racemase"/>
    <property type="match status" value="1"/>
</dbReference>
<protein>
    <recommendedName>
        <fullName evidence="4">Alanine racemase</fullName>
        <ecNumber evidence="4">5.1.1.1</ecNumber>
    </recommendedName>
</protein>
<dbReference type="GO" id="GO:0008784">
    <property type="term" value="F:alanine racemase activity"/>
    <property type="evidence" value="ECO:0007669"/>
    <property type="project" value="UniProtKB-EC"/>
</dbReference>
<comment type="function">
    <text evidence="4">Catalyzes the interconversion of L-alanine and D-alanine. May also act on other amino acids.</text>
</comment>
<dbReference type="Pfam" id="PF01168">
    <property type="entry name" value="Ala_racemase_N"/>
    <property type="match status" value="1"/>
</dbReference>